<reference evidence="3 4" key="1">
    <citation type="submission" date="2019-03" db="EMBL/GenBank/DDBJ databases">
        <title>The genome sequence of a newly discovered highly antifungal drug resistant Aspergillus species, Aspergillus tanneri NIH 1004.</title>
        <authorList>
            <person name="Mounaud S."/>
            <person name="Singh I."/>
            <person name="Joardar V."/>
            <person name="Pakala S."/>
            <person name="Pakala S."/>
            <person name="Venepally P."/>
            <person name="Hoover J."/>
            <person name="Nierman W."/>
            <person name="Chung J."/>
            <person name="Losada L."/>
        </authorList>
    </citation>
    <scope>NUCLEOTIDE SEQUENCE [LARGE SCALE GENOMIC DNA]</scope>
    <source>
        <strain evidence="3 4">NIH1004</strain>
    </source>
</reference>
<dbReference type="Proteomes" id="UP000308092">
    <property type="component" value="Unassembled WGS sequence"/>
</dbReference>
<dbReference type="GeneID" id="54333975"/>
<organism evidence="3 4">
    <name type="scientific">Aspergillus tanneri</name>
    <dbReference type="NCBI Taxonomy" id="1220188"/>
    <lineage>
        <taxon>Eukaryota</taxon>
        <taxon>Fungi</taxon>
        <taxon>Dikarya</taxon>
        <taxon>Ascomycota</taxon>
        <taxon>Pezizomycotina</taxon>
        <taxon>Eurotiomycetes</taxon>
        <taxon>Eurotiomycetidae</taxon>
        <taxon>Eurotiales</taxon>
        <taxon>Aspergillaceae</taxon>
        <taxon>Aspergillus</taxon>
        <taxon>Aspergillus subgen. Circumdati</taxon>
    </lineage>
</organism>
<accession>A0A4S3JCT3</accession>
<dbReference type="OrthoDB" id="5367448at2759"/>
<evidence type="ECO:0000313" key="3">
    <source>
        <dbReference type="EMBL" id="THC92167.1"/>
    </source>
</evidence>
<feature type="compositionally biased region" description="Low complexity" evidence="1">
    <location>
        <begin position="79"/>
        <end position="96"/>
    </location>
</feature>
<evidence type="ECO:0000313" key="5">
    <source>
        <dbReference type="Proteomes" id="UP000324241"/>
    </source>
</evidence>
<reference evidence="2 5" key="2">
    <citation type="submission" date="2019-08" db="EMBL/GenBank/DDBJ databases">
        <title>The genome sequence of a newly discovered highly antifungal drug resistant Aspergillus species, Aspergillus tanneri NIH 1004.</title>
        <authorList>
            <person name="Mounaud S."/>
            <person name="Singh I."/>
            <person name="Joardar V."/>
            <person name="Pakala S."/>
            <person name="Pakala S."/>
            <person name="Venepally P."/>
            <person name="Chung J.K."/>
            <person name="Losada L."/>
            <person name="Nierman W.C."/>
        </authorList>
    </citation>
    <scope>NUCLEOTIDE SEQUENCE [LARGE SCALE GENOMIC DNA]</scope>
    <source>
        <strain evidence="2 5">NIH1004</strain>
    </source>
</reference>
<dbReference type="AlphaFoldDB" id="A0A4S3JCT3"/>
<feature type="region of interest" description="Disordered" evidence="1">
    <location>
        <begin position="79"/>
        <end position="120"/>
    </location>
</feature>
<dbReference type="VEuPathDB" id="FungiDB:EYZ11_008354"/>
<protein>
    <submittedName>
        <fullName evidence="3">Uncharacterized protein</fullName>
    </submittedName>
</protein>
<gene>
    <name evidence="2" type="ORF">ATNIH1004_011274</name>
    <name evidence="3" type="ORF">EYZ11_008354</name>
</gene>
<dbReference type="EMBL" id="QUQM01000008">
    <property type="protein sequence ID" value="KAA8642330.1"/>
    <property type="molecule type" value="Genomic_DNA"/>
</dbReference>
<name>A0A4S3JCT3_9EURO</name>
<dbReference type="RefSeq" id="XP_033421692.1">
    <property type="nucleotide sequence ID" value="XM_033575837.1"/>
</dbReference>
<evidence type="ECO:0000313" key="4">
    <source>
        <dbReference type="Proteomes" id="UP000308092"/>
    </source>
</evidence>
<comment type="caution">
    <text evidence="3">The sequence shown here is derived from an EMBL/GenBank/DDBJ whole genome shotgun (WGS) entry which is preliminary data.</text>
</comment>
<evidence type="ECO:0000256" key="1">
    <source>
        <dbReference type="SAM" id="MobiDB-lite"/>
    </source>
</evidence>
<keyword evidence="4" id="KW-1185">Reference proteome</keyword>
<dbReference type="Proteomes" id="UP000324241">
    <property type="component" value="Unassembled WGS sequence"/>
</dbReference>
<evidence type="ECO:0000313" key="2">
    <source>
        <dbReference type="EMBL" id="KAA8642330.1"/>
    </source>
</evidence>
<proteinExistence type="predicted"/>
<sequence>MAKPLGRLASESVHVTINPAPRSISESKLVLSALQKYGEVVTFRNLKYDKTHTSPTASQNTILIYDSPQSAKSAIADTPLSIPIPSSSSPSTSITERPSRVDPWSTSPGSDTPAPRTRPRILTCSLQPSRHNHMSALNRNPCYRGFYVQGDSYHAVDLMKTGIPLKELADVPVRWKPAHSKGRWREHVGLSLQEMYKEGFRLEKAKTKQEMDTQEELRLTDGMAGMDDAKYKRYTRETDNARNIEGLDMDIRGRMRRWKKRKQNQKG</sequence>
<dbReference type="EMBL" id="SOSA01000354">
    <property type="protein sequence ID" value="THC92167.1"/>
    <property type="molecule type" value="Genomic_DNA"/>
</dbReference>